<dbReference type="AlphaFoldDB" id="A0A0V0RD06"/>
<protein>
    <submittedName>
        <fullName evidence="1">Uncharacterized protein</fullName>
    </submittedName>
</protein>
<dbReference type="EMBL" id="JYDL01000480">
    <property type="protein sequence ID" value="KRX12351.1"/>
    <property type="molecule type" value="Genomic_DNA"/>
</dbReference>
<evidence type="ECO:0000313" key="1">
    <source>
        <dbReference type="EMBL" id="KRX12351.1"/>
    </source>
</evidence>
<feature type="non-terminal residue" evidence="1">
    <location>
        <position position="1"/>
    </location>
</feature>
<reference evidence="1 2" key="1">
    <citation type="submission" date="2015-01" db="EMBL/GenBank/DDBJ databases">
        <title>Evolution of Trichinella species and genotypes.</title>
        <authorList>
            <person name="Korhonen P.K."/>
            <person name="Edoardo P."/>
            <person name="Giuseppe L.R."/>
            <person name="Gasser R.B."/>
        </authorList>
    </citation>
    <scope>NUCLEOTIDE SEQUENCE [LARGE SCALE GENOMIC DNA]</scope>
    <source>
        <strain evidence="1">ISS37</strain>
    </source>
</reference>
<keyword evidence="2" id="KW-1185">Reference proteome</keyword>
<sequence length="81" mass="9190">LRQSSSAGARIDLSSVRFQCDMTTIMAFTSRPSVPLLITNSKKEFDIMTAMEYSQLMALANCVSYVRNCEDESEDETRRLE</sequence>
<organism evidence="1 2">
    <name type="scientific">Trichinella nelsoni</name>
    <dbReference type="NCBI Taxonomy" id="6336"/>
    <lineage>
        <taxon>Eukaryota</taxon>
        <taxon>Metazoa</taxon>
        <taxon>Ecdysozoa</taxon>
        <taxon>Nematoda</taxon>
        <taxon>Enoplea</taxon>
        <taxon>Dorylaimia</taxon>
        <taxon>Trichinellida</taxon>
        <taxon>Trichinellidae</taxon>
        <taxon>Trichinella</taxon>
    </lineage>
</organism>
<evidence type="ECO:0000313" key="2">
    <source>
        <dbReference type="Proteomes" id="UP000054630"/>
    </source>
</evidence>
<comment type="caution">
    <text evidence="1">The sequence shown here is derived from an EMBL/GenBank/DDBJ whole genome shotgun (WGS) entry which is preliminary data.</text>
</comment>
<name>A0A0V0RD06_9BILA</name>
<dbReference type="Proteomes" id="UP000054630">
    <property type="component" value="Unassembled WGS sequence"/>
</dbReference>
<accession>A0A0V0RD06</accession>
<proteinExistence type="predicted"/>
<gene>
    <name evidence="1" type="ORF">T07_5917</name>
</gene>